<dbReference type="OrthoDB" id="9998499at2"/>
<feature type="transmembrane region" description="Helical" evidence="1">
    <location>
        <begin position="79"/>
        <end position="99"/>
    </location>
</feature>
<accession>A0A1S1LHU1</accession>
<evidence type="ECO:0000313" key="2">
    <source>
        <dbReference type="EMBL" id="OHU31700.1"/>
    </source>
</evidence>
<dbReference type="EMBL" id="MLIK01000003">
    <property type="protein sequence ID" value="OHU31700.1"/>
    <property type="molecule type" value="Genomic_DNA"/>
</dbReference>
<organism evidence="2 3">
    <name type="scientific">Mycobacteroides franklinii</name>
    <dbReference type="NCBI Taxonomy" id="948102"/>
    <lineage>
        <taxon>Bacteria</taxon>
        <taxon>Bacillati</taxon>
        <taxon>Actinomycetota</taxon>
        <taxon>Actinomycetes</taxon>
        <taxon>Mycobacteriales</taxon>
        <taxon>Mycobacteriaceae</taxon>
        <taxon>Mycobacteroides</taxon>
    </lineage>
</organism>
<keyword evidence="1" id="KW-0812">Transmembrane</keyword>
<feature type="transmembrane region" description="Helical" evidence="1">
    <location>
        <begin position="25"/>
        <end position="47"/>
    </location>
</feature>
<dbReference type="Proteomes" id="UP000179616">
    <property type="component" value="Unassembled WGS sequence"/>
</dbReference>
<protein>
    <submittedName>
        <fullName evidence="2">Uncharacterized protein</fullName>
    </submittedName>
</protein>
<dbReference type="AlphaFoldDB" id="A0A1S1LHU1"/>
<sequence length="142" mass="15146">MTVPEGQQAWRPGARPEQRDAAGKLVTRLSIFATAVATLLFGMHWGFRHLGDVFTAKALSGTSNDHRTYFEQIYQATLWGIQCSLAGSLAAAFAVGLAVDGVRRASPASQFVARCALIAAIVVALGYIAVCGFQIATEMITE</sequence>
<proteinExistence type="predicted"/>
<gene>
    <name evidence="2" type="ORF">BKG76_00355</name>
</gene>
<dbReference type="STRING" id="948102.BKG76_00355"/>
<dbReference type="GeneID" id="57165235"/>
<dbReference type="RefSeq" id="WP_070934942.1">
    <property type="nucleotide sequence ID" value="NZ_MLIK01000003.1"/>
</dbReference>
<keyword evidence="1" id="KW-1133">Transmembrane helix</keyword>
<name>A0A1S1LHU1_9MYCO</name>
<evidence type="ECO:0000313" key="3">
    <source>
        <dbReference type="Proteomes" id="UP000179616"/>
    </source>
</evidence>
<evidence type="ECO:0000256" key="1">
    <source>
        <dbReference type="SAM" id="Phobius"/>
    </source>
</evidence>
<feature type="transmembrane region" description="Helical" evidence="1">
    <location>
        <begin position="111"/>
        <end position="136"/>
    </location>
</feature>
<comment type="caution">
    <text evidence="2">The sequence shown here is derived from an EMBL/GenBank/DDBJ whole genome shotgun (WGS) entry which is preliminary data.</text>
</comment>
<keyword evidence="1" id="KW-0472">Membrane</keyword>
<reference evidence="2 3" key="1">
    <citation type="submission" date="2016-10" db="EMBL/GenBank/DDBJ databases">
        <title>Evaluation of Human, Veterinary and Environmental Mycobacterium chelonae Isolates by Core Genome Phylogenomic Analysis, Targeted Gene Comparison, and Anti-microbial Susceptibility Patterns: A Tale of Mistaken Identities.</title>
        <authorList>
            <person name="Fogelson S.B."/>
            <person name="Camus A.C."/>
            <person name="Lorenz W."/>
            <person name="Vasireddy R."/>
            <person name="Vasireddy S."/>
            <person name="Smith T."/>
            <person name="Brown-Elliott B.A."/>
            <person name="Wallace R.J.Jr."/>
            <person name="Hasan N.A."/>
            <person name="Reischl U."/>
            <person name="Sanchez S."/>
        </authorList>
    </citation>
    <scope>NUCLEOTIDE SEQUENCE [LARGE SCALE GENOMIC DNA]</scope>
    <source>
        <strain evidence="2 3">1559</strain>
    </source>
</reference>